<reference evidence="11" key="1">
    <citation type="submission" date="2023-02" db="EMBL/GenBank/DDBJ databases">
        <title>Genome of toxic invasive species Heracleum sosnowskyi carries increased number of genes despite the absence of recent whole-genome duplications.</title>
        <authorList>
            <person name="Schelkunov M."/>
            <person name="Shtratnikova V."/>
            <person name="Makarenko M."/>
            <person name="Klepikova A."/>
            <person name="Omelchenko D."/>
            <person name="Novikova G."/>
            <person name="Obukhova E."/>
            <person name="Bogdanov V."/>
            <person name="Penin A."/>
            <person name="Logacheva M."/>
        </authorList>
    </citation>
    <scope>NUCLEOTIDE SEQUENCE</scope>
    <source>
        <strain evidence="11">Hsosn_3</strain>
        <tissue evidence="11">Leaf</tissue>
    </source>
</reference>
<evidence type="ECO:0000256" key="2">
    <source>
        <dbReference type="ARBA" id="ARBA00022614"/>
    </source>
</evidence>
<feature type="domain" description="R13L1/DRL21-like LRR repeat region" evidence="10">
    <location>
        <begin position="678"/>
        <end position="805"/>
    </location>
</feature>
<dbReference type="Pfam" id="PF00931">
    <property type="entry name" value="NB-ARC"/>
    <property type="match status" value="1"/>
</dbReference>
<keyword evidence="5" id="KW-0611">Plant defense</keyword>
<evidence type="ECO:0000256" key="3">
    <source>
        <dbReference type="ARBA" id="ARBA00022737"/>
    </source>
</evidence>
<keyword evidence="2" id="KW-0433">Leucine-rich repeat</keyword>
<dbReference type="AlphaFoldDB" id="A0AAD8HNP1"/>
<dbReference type="Proteomes" id="UP001237642">
    <property type="component" value="Unassembled WGS sequence"/>
</dbReference>
<dbReference type="GO" id="GO:0043531">
    <property type="term" value="F:ADP binding"/>
    <property type="evidence" value="ECO:0007669"/>
    <property type="project" value="InterPro"/>
</dbReference>
<evidence type="ECO:0000256" key="1">
    <source>
        <dbReference type="ARBA" id="ARBA00008894"/>
    </source>
</evidence>
<dbReference type="SUPFAM" id="SSF52540">
    <property type="entry name" value="P-loop containing nucleoside triphosphate hydrolases"/>
    <property type="match status" value="1"/>
</dbReference>
<dbReference type="Gene3D" id="1.10.10.10">
    <property type="entry name" value="Winged helix-like DNA-binding domain superfamily/Winged helix DNA-binding domain"/>
    <property type="match status" value="1"/>
</dbReference>
<evidence type="ECO:0000259" key="8">
    <source>
        <dbReference type="Pfam" id="PF18052"/>
    </source>
</evidence>
<keyword evidence="6" id="KW-0067">ATP-binding</keyword>
<dbReference type="EMBL" id="JAUIZM010000008">
    <property type="protein sequence ID" value="KAK1370491.1"/>
    <property type="molecule type" value="Genomic_DNA"/>
</dbReference>
<feature type="domain" description="Disease resistance N-terminal" evidence="8">
    <location>
        <begin position="13"/>
        <end position="97"/>
    </location>
</feature>
<dbReference type="PANTHER" id="PTHR36766:SF70">
    <property type="entry name" value="DISEASE RESISTANCE PROTEIN RGA4"/>
    <property type="match status" value="1"/>
</dbReference>
<dbReference type="Gene3D" id="1.25.40.180">
    <property type="match status" value="1"/>
</dbReference>
<evidence type="ECO:0000259" key="10">
    <source>
        <dbReference type="Pfam" id="PF25019"/>
    </source>
</evidence>
<organism evidence="11 12">
    <name type="scientific">Heracleum sosnowskyi</name>
    <dbReference type="NCBI Taxonomy" id="360622"/>
    <lineage>
        <taxon>Eukaryota</taxon>
        <taxon>Viridiplantae</taxon>
        <taxon>Streptophyta</taxon>
        <taxon>Embryophyta</taxon>
        <taxon>Tracheophyta</taxon>
        <taxon>Spermatophyta</taxon>
        <taxon>Magnoliopsida</taxon>
        <taxon>eudicotyledons</taxon>
        <taxon>Gunneridae</taxon>
        <taxon>Pentapetalae</taxon>
        <taxon>asterids</taxon>
        <taxon>campanulids</taxon>
        <taxon>Apiales</taxon>
        <taxon>Apiaceae</taxon>
        <taxon>Apioideae</taxon>
        <taxon>apioid superclade</taxon>
        <taxon>Tordylieae</taxon>
        <taxon>Tordyliinae</taxon>
        <taxon>Heracleum</taxon>
    </lineage>
</organism>
<dbReference type="PANTHER" id="PTHR36766">
    <property type="entry name" value="PLANT BROAD-SPECTRUM MILDEW RESISTANCE PROTEIN RPW8"/>
    <property type="match status" value="1"/>
</dbReference>
<name>A0AAD8HNP1_9APIA</name>
<dbReference type="GO" id="GO:0005524">
    <property type="term" value="F:ATP binding"/>
    <property type="evidence" value="ECO:0007669"/>
    <property type="project" value="UniProtKB-KW"/>
</dbReference>
<sequence>MADAVVTDLAAGLVRKLVSLATQEVIQAWNLNEDLETLRERLETIDALLSDADTKMLTMPTVRNWFNKLEDVAHVADVFIDELAYQVTRRKVENRRKVLDFFVPSKNNTLYRFKVAHKIKSIHTSFDKIFKWAGDLGLQPLAHLYSVVQQKEIRNTPPCEDESKIVGRVSDMSYLVHTLCKNHQENLSVIAVVGMGGQGKTTLARMVYNRDVVIDTFPKRMWVTVSDDFDFMNILNEMVVSLTSTNSKLKNADGLIKDLQKQLKGVKYLLILDDVWNDQQEKWDKLMNSLHGVGGAKGSRILITTRNQEVVNAVQCYDFHRVEQLSEDDSWALFKQRAFSYGGVSETEEFDALGKKMVKRCGGLPLAIKTLGSLLHSKKSEKEWLLIQNSEIWKSKGIFASLRLSYDNLPCSSLKRCFAYCSILPKDFKIYKDKLVLQWMSLGFILPPKNSNMLMEDIGNEYFNILLWNSLLQDVKKDEYGDIIYCKMHDLVHDLALELSKHHFITATDDHELNHMSKAIYVRFNEGLSGTKPKITRRNFERVQVLYAETNMFHDVLPYFNHLTTLVLEVKNDGLPSCEDELPCSVANMKYLKYLDISSFSKSYRLPSYITRLYNLQTLILPELNEIPTTLCNLINLRHFVIRHKFASAKVMFTGIERLISLQTLPHFVVSRDHNCHIGQLGELNNLRGKLKLYGLSDIESMEEARKAKLHEKPNIQRLWMDWNNNKDEREEIVEYNDEDVMEGLKPHTNLKELIVKYFKGKKLASWITMMTNLVRIDLGDCNICEGLPSLGQLPKLREIMISRMHSLKVIGSDLRGSLSSRSIEFTESWAAKTVTTTYPSLTKLHLWDLPNLEEWLEPVMSRGDEDQSTMLAFPKLEEMTIEKCPKLTRIPYSCFPSLKKLGIQDLDSSSLLLETLRRIVSASKYLKPKDISDGEGICSSSTSNVEDKIEQVLRNNSLSLTSLTVNNCKGLTCLTLGAPLEKLEVFNCPNLTSIKVLEDSGAALIDLSIGKSLALSEWVFAQSVSSTLVRLTIGPSLEELDKFSWQFSSSPSSVISFPNLTWLSLYGWVKAKSIVPTRQIDDSLCSTFPALSYLYITDFGGLKALPDSLALLPSLTSLSIFNCENLESLPAFDESHSLQQLSVFRCPILAERCSKGSGPEWFKIQHIPTTWGSTNTVSLVSSIRKRVRGLLNKLSECNIEAIKGKLPQYSVMLSTVLVPKLSLLRHVAVCAPFVAGMSCMVGIEFGAKLLASLARASEVNALYNVQGTIL</sequence>
<evidence type="ECO:0000256" key="6">
    <source>
        <dbReference type="ARBA" id="ARBA00022840"/>
    </source>
</evidence>
<dbReference type="SUPFAM" id="SSF52058">
    <property type="entry name" value="L domain-like"/>
    <property type="match status" value="2"/>
</dbReference>
<protein>
    <submittedName>
        <fullName evidence="11">NB-ARC domain-containing protein</fullName>
    </submittedName>
</protein>
<evidence type="ECO:0000259" key="9">
    <source>
        <dbReference type="Pfam" id="PF23559"/>
    </source>
</evidence>
<dbReference type="GO" id="GO:0051607">
    <property type="term" value="P:defense response to virus"/>
    <property type="evidence" value="ECO:0007669"/>
    <property type="project" value="UniProtKB-ARBA"/>
</dbReference>
<dbReference type="InterPro" id="IPR041118">
    <property type="entry name" value="Rx_N"/>
</dbReference>
<gene>
    <name evidence="11" type="ORF">POM88_036583</name>
</gene>
<feature type="domain" description="Disease resistance protein winged helix" evidence="9">
    <location>
        <begin position="423"/>
        <end position="496"/>
    </location>
</feature>
<accession>A0AAD8HNP1</accession>
<dbReference type="InterPro" id="IPR036388">
    <property type="entry name" value="WH-like_DNA-bd_sf"/>
</dbReference>
<comment type="caution">
    <text evidence="11">The sequence shown here is derived from an EMBL/GenBank/DDBJ whole genome shotgun (WGS) entry which is preliminary data.</text>
</comment>
<comment type="similarity">
    <text evidence="1">Belongs to the disease resistance NB-LRR family.</text>
</comment>
<evidence type="ECO:0000259" key="7">
    <source>
        <dbReference type="Pfam" id="PF00931"/>
    </source>
</evidence>
<dbReference type="InterPro" id="IPR056789">
    <property type="entry name" value="LRR_R13L1-DRL21"/>
</dbReference>
<dbReference type="Pfam" id="PF23559">
    <property type="entry name" value="WHD_DRP"/>
    <property type="match status" value="1"/>
</dbReference>
<dbReference type="InterPro" id="IPR002182">
    <property type="entry name" value="NB-ARC"/>
</dbReference>
<evidence type="ECO:0000313" key="11">
    <source>
        <dbReference type="EMBL" id="KAK1370491.1"/>
    </source>
</evidence>
<proteinExistence type="inferred from homology"/>
<dbReference type="Gene3D" id="1.20.5.4130">
    <property type="match status" value="1"/>
</dbReference>
<dbReference type="Gene3D" id="3.80.10.10">
    <property type="entry name" value="Ribonuclease Inhibitor"/>
    <property type="match status" value="2"/>
</dbReference>
<dbReference type="PRINTS" id="PR00364">
    <property type="entry name" value="DISEASERSIST"/>
</dbReference>
<dbReference type="InterPro" id="IPR042197">
    <property type="entry name" value="Apaf_helical"/>
</dbReference>
<evidence type="ECO:0000256" key="5">
    <source>
        <dbReference type="ARBA" id="ARBA00022821"/>
    </source>
</evidence>
<dbReference type="InterPro" id="IPR058922">
    <property type="entry name" value="WHD_DRP"/>
</dbReference>
<dbReference type="FunFam" id="1.10.10.10:FF:000322">
    <property type="entry name" value="Probable disease resistance protein At1g63360"/>
    <property type="match status" value="1"/>
</dbReference>
<reference evidence="11" key="2">
    <citation type="submission" date="2023-05" db="EMBL/GenBank/DDBJ databases">
        <authorList>
            <person name="Schelkunov M.I."/>
        </authorList>
    </citation>
    <scope>NUCLEOTIDE SEQUENCE</scope>
    <source>
        <strain evidence="11">Hsosn_3</strain>
        <tissue evidence="11">Leaf</tissue>
    </source>
</reference>
<dbReference type="InterPro" id="IPR027417">
    <property type="entry name" value="P-loop_NTPase"/>
</dbReference>
<evidence type="ECO:0000313" key="12">
    <source>
        <dbReference type="Proteomes" id="UP001237642"/>
    </source>
</evidence>
<dbReference type="Gene3D" id="1.10.8.430">
    <property type="entry name" value="Helical domain of apoptotic protease-activating factors"/>
    <property type="match status" value="1"/>
</dbReference>
<dbReference type="Gene3D" id="3.40.50.300">
    <property type="entry name" value="P-loop containing nucleotide triphosphate hydrolases"/>
    <property type="match status" value="1"/>
</dbReference>
<feature type="domain" description="NB-ARC" evidence="7">
    <location>
        <begin position="175"/>
        <end position="339"/>
    </location>
</feature>
<dbReference type="InterPro" id="IPR032675">
    <property type="entry name" value="LRR_dom_sf"/>
</dbReference>
<dbReference type="FunFam" id="3.40.50.300:FF:001091">
    <property type="entry name" value="Probable disease resistance protein At1g61300"/>
    <property type="match status" value="1"/>
</dbReference>
<keyword evidence="12" id="KW-1185">Reference proteome</keyword>
<keyword evidence="4" id="KW-0547">Nucleotide-binding</keyword>
<keyword evidence="3" id="KW-0677">Repeat</keyword>
<dbReference type="Pfam" id="PF18052">
    <property type="entry name" value="Rx_N"/>
    <property type="match status" value="1"/>
</dbReference>
<evidence type="ECO:0000256" key="4">
    <source>
        <dbReference type="ARBA" id="ARBA00022741"/>
    </source>
</evidence>
<dbReference type="Pfam" id="PF25019">
    <property type="entry name" value="LRR_R13L1-DRL21"/>
    <property type="match status" value="1"/>
</dbReference>